<dbReference type="PANTHER" id="PTHR11113:SF14">
    <property type="entry name" value="N-ACETYLGLUCOSAMINE-6-PHOSPHATE DEACETYLASE"/>
    <property type="match status" value="1"/>
</dbReference>
<proteinExistence type="inferred from homology"/>
<reference evidence="8 9" key="1">
    <citation type="journal article" date="2011" name="Front. Microbiol.">
        <title>Genomic signatures of strain selection and enhancement in Bacillus atrophaeus var. globigii, a historical biowarfare simulant.</title>
        <authorList>
            <person name="Gibbons H.S."/>
            <person name="Broomall S.M."/>
            <person name="McNew L.A."/>
            <person name="Daligault H."/>
            <person name="Chapman C."/>
            <person name="Bruce D."/>
            <person name="Karavis M."/>
            <person name="Krepps M."/>
            <person name="McGregor P.A."/>
            <person name="Hong C."/>
            <person name="Park K.H."/>
            <person name="Akmal A."/>
            <person name="Feldman A."/>
            <person name="Lin J.S."/>
            <person name="Chang W.E."/>
            <person name="Higgs B.W."/>
            <person name="Demirev P."/>
            <person name="Lindquist J."/>
            <person name="Liem A."/>
            <person name="Fochler E."/>
            <person name="Read T.D."/>
            <person name="Tapia R."/>
            <person name="Johnson S."/>
            <person name="Bishop-Lilly K.A."/>
            <person name="Detter C."/>
            <person name="Han C."/>
            <person name="Sozhamannan S."/>
            <person name="Rosenzweig C.N."/>
            <person name="Skowronski E.W."/>
        </authorList>
    </citation>
    <scope>NUCLEOTIDE SEQUENCE [LARGE SCALE GENOMIC DNA]</scope>
    <source>
        <strain evidence="8 9">1942</strain>
    </source>
</reference>
<evidence type="ECO:0000256" key="5">
    <source>
        <dbReference type="PIRNR" id="PIRNR038994"/>
    </source>
</evidence>
<dbReference type="SUPFAM" id="SSF51556">
    <property type="entry name" value="Metallo-dependent hydrolases"/>
    <property type="match status" value="1"/>
</dbReference>
<dbReference type="SUPFAM" id="SSF51338">
    <property type="entry name" value="Composite domain of metallo-dependent hydrolases"/>
    <property type="match status" value="1"/>
</dbReference>
<feature type="domain" description="BsNagA composite" evidence="7">
    <location>
        <begin position="4"/>
        <end position="53"/>
    </location>
</feature>
<dbReference type="NCBIfam" id="TIGR00221">
    <property type="entry name" value="nagA"/>
    <property type="match status" value="1"/>
</dbReference>
<dbReference type="CDD" id="cd00854">
    <property type="entry name" value="NagA"/>
    <property type="match status" value="1"/>
</dbReference>
<dbReference type="EMBL" id="CP002207">
    <property type="protein sequence ID" value="ADP34001.1"/>
    <property type="molecule type" value="Genomic_DNA"/>
</dbReference>
<keyword evidence="4 5" id="KW-0119">Carbohydrate metabolism</keyword>
<keyword evidence="3 5" id="KW-0378">Hydrolase</keyword>
<dbReference type="InterPro" id="IPR003764">
    <property type="entry name" value="GlcNAc_6-P_deAcase"/>
</dbReference>
<dbReference type="PANTHER" id="PTHR11113">
    <property type="entry name" value="N-ACETYLGLUCOSAMINE-6-PHOSPHATE DEACETYLASE"/>
    <property type="match status" value="1"/>
</dbReference>
<dbReference type="Pfam" id="PF01979">
    <property type="entry name" value="Amidohydro_1"/>
    <property type="match status" value="1"/>
</dbReference>
<evidence type="ECO:0000256" key="3">
    <source>
        <dbReference type="ARBA" id="ARBA00022801"/>
    </source>
</evidence>
<sequence length="395" mass="43113">MEESLLISNVHIVTENAIINNGFVGIRQGIIASVSKEKPAEPYDNEMHAPEESFLLPGMIDIHIHGGYGADTMDASFSALRTLSARLPEEGTTSFLATTITQNHEQIEQALLNAKEWKAAEGSSAPGADMIGIHLEGPFVSPKRAGAQPKNWIRPADLTLFQKWQQLADGLIKIVTLAPEEDKDFELIRYLKEQSIIPSMGHTDADSELLLKAAEAGVQHITHLYNAMSPFHHREPGVMGTALTHDGFFTELITDGIHSHPLAAKLAFLAKGSKKLLMITDSMRAKGLEDGEYDFGGQNVTVRDKTALLSDGTLAGSILKMNEGAEHMRRFTNCTWMDIANMTSANAAKQLGIFHRKGSVAIGKDADAVILNSKCEVLLTICRGEIAFQSKEADW</sequence>
<name>A0ABM5M1L3_BACA1</name>
<evidence type="ECO:0000256" key="1">
    <source>
        <dbReference type="ARBA" id="ARBA00010716"/>
    </source>
</evidence>
<evidence type="ECO:0000259" key="7">
    <source>
        <dbReference type="Pfam" id="PF22644"/>
    </source>
</evidence>
<evidence type="ECO:0000313" key="9">
    <source>
        <dbReference type="Proteomes" id="UP000006867"/>
    </source>
</evidence>
<dbReference type="Gene3D" id="3.20.20.140">
    <property type="entry name" value="Metal-dependent hydrolases"/>
    <property type="match status" value="1"/>
</dbReference>
<dbReference type="Gene3D" id="2.30.40.10">
    <property type="entry name" value="Urease, subunit C, domain 1"/>
    <property type="match status" value="1"/>
</dbReference>
<keyword evidence="2" id="KW-0479">Metal-binding</keyword>
<gene>
    <name evidence="8" type="ordered locus">BATR1942_15410</name>
</gene>
<dbReference type="PIRSF" id="PIRSF038994">
    <property type="entry name" value="NagA"/>
    <property type="match status" value="1"/>
</dbReference>
<evidence type="ECO:0000256" key="4">
    <source>
        <dbReference type="ARBA" id="ARBA00023277"/>
    </source>
</evidence>
<dbReference type="InterPro" id="IPR011059">
    <property type="entry name" value="Metal-dep_hydrolase_composite"/>
</dbReference>
<dbReference type="Proteomes" id="UP000006867">
    <property type="component" value="Chromosome"/>
</dbReference>
<dbReference type="InterPro" id="IPR059134">
    <property type="entry name" value="BsNagA_N"/>
</dbReference>
<dbReference type="InterPro" id="IPR032466">
    <property type="entry name" value="Metal_Hydrolase"/>
</dbReference>
<evidence type="ECO:0000259" key="6">
    <source>
        <dbReference type="Pfam" id="PF01979"/>
    </source>
</evidence>
<keyword evidence="9" id="KW-1185">Reference proteome</keyword>
<protein>
    <submittedName>
        <fullName evidence="8">N-acetylglucosamine-6-phosphate deacetylase</fullName>
    </submittedName>
</protein>
<organism evidence="8 9">
    <name type="scientific">Bacillus atrophaeus (strain 1942)</name>
    <dbReference type="NCBI Taxonomy" id="720555"/>
    <lineage>
        <taxon>Bacteria</taxon>
        <taxon>Bacillati</taxon>
        <taxon>Bacillota</taxon>
        <taxon>Bacilli</taxon>
        <taxon>Bacillales</taxon>
        <taxon>Bacillaceae</taxon>
        <taxon>Bacillus</taxon>
    </lineage>
</organism>
<dbReference type="InterPro" id="IPR006680">
    <property type="entry name" value="Amidohydro-rel"/>
</dbReference>
<accession>A0ABM5M1L3</accession>
<evidence type="ECO:0000313" key="8">
    <source>
        <dbReference type="EMBL" id="ADP34001.1"/>
    </source>
</evidence>
<evidence type="ECO:0000256" key="2">
    <source>
        <dbReference type="ARBA" id="ARBA00022723"/>
    </source>
</evidence>
<dbReference type="RefSeq" id="WP_003326767.1">
    <property type="nucleotide sequence ID" value="NC_014639.1"/>
</dbReference>
<dbReference type="Pfam" id="PF22644">
    <property type="entry name" value="BsNagA_N"/>
    <property type="match status" value="1"/>
</dbReference>
<feature type="domain" description="Amidohydrolase-related" evidence="6">
    <location>
        <begin position="54"/>
        <end position="386"/>
    </location>
</feature>
<comment type="similarity">
    <text evidence="1 5">Belongs to the metallo-dependent hydrolases superfamily. NagA family.</text>
</comment>